<organism evidence="1 2">
    <name type="scientific">Mycoemilia scoparia</name>
    <dbReference type="NCBI Taxonomy" id="417184"/>
    <lineage>
        <taxon>Eukaryota</taxon>
        <taxon>Fungi</taxon>
        <taxon>Fungi incertae sedis</taxon>
        <taxon>Zoopagomycota</taxon>
        <taxon>Kickxellomycotina</taxon>
        <taxon>Kickxellomycetes</taxon>
        <taxon>Kickxellales</taxon>
        <taxon>Kickxellaceae</taxon>
        <taxon>Mycoemilia</taxon>
    </lineage>
</organism>
<protein>
    <submittedName>
        <fullName evidence="1">Uncharacterized protein</fullName>
    </submittedName>
</protein>
<keyword evidence="2" id="KW-1185">Reference proteome</keyword>
<evidence type="ECO:0000313" key="1">
    <source>
        <dbReference type="EMBL" id="KAJ1911008.1"/>
    </source>
</evidence>
<evidence type="ECO:0000313" key="2">
    <source>
        <dbReference type="Proteomes" id="UP001150538"/>
    </source>
</evidence>
<reference evidence="1" key="1">
    <citation type="submission" date="2022-07" db="EMBL/GenBank/DDBJ databases">
        <title>Phylogenomic reconstructions and comparative analyses of Kickxellomycotina fungi.</title>
        <authorList>
            <person name="Reynolds N.K."/>
            <person name="Stajich J.E."/>
            <person name="Barry K."/>
            <person name="Grigoriev I.V."/>
            <person name="Crous P."/>
            <person name="Smith M.E."/>
        </authorList>
    </citation>
    <scope>NUCLEOTIDE SEQUENCE</scope>
    <source>
        <strain evidence="1">NBRC 100468</strain>
    </source>
</reference>
<proteinExistence type="predicted"/>
<comment type="caution">
    <text evidence="1">The sequence shown here is derived from an EMBL/GenBank/DDBJ whole genome shotgun (WGS) entry which is preliminary data.</text>
</comment>
<accession>A0A9W7ZK18</accession>
<gene>
    <name evidence="1" type="ORF">H4219_006073</name>
</gene>
<dbReference type="AlphaFoldDB" id="A0A9W7ZK18"/>
<dbReference type="Proteomes" id="UP001150538">
    <property type="component" value="Unassembled WGS sequence"/>
</dbReference>
<name>A0A9W7ZK18_9FUNG</name>
<sequence length="291" mass="33952">MDAQSLTSDEGIACQTLFIQFYNTLFFLLDNTNINNHGITEDEFFQTKSIFSKFLECIYDELQCAYMEFVTGTLSLAQFTTLFVDYHQNVLLLLTEMYGDSIDWTDIDESNNDLQIKYGYVMLYLTSIEKFNQISHYNSLKDAFEAYLQISDDVIENITKINPQDQQVNDSRCMDLDNSNNNNGDDMVIVVVDEKTEKNQKILAFFKEHLFKRANSVIKLYKTANKGDQQILCEQFNLCYETFFEEVHGYDDDLIGPQGEVTRNSSLEFIGDSFNRFLYGVEDKKELEEWR</sequence>
<dbReference type="EMBL" id="JANBPU010000499">
    <property type="protein sequence ID" value="KAJ1911008.1"/>
    <property type="molecule type" value="Genomic_DNA"/>
</dbReference>